<gene>
    <name evidence="2" type="ORF">OS493_032144</name>
</gene>
<evidence type="ECO:0000313" key="2">
    <source>
        <dbReference type="EMBL" id="KAJ7323141.1"/>
    </source>
</evidence>
<sequence length="186" mass="20701">MSLFRCGFTIQRRQTPEQPENSEDIESEQSVPACFPQKESTSLGDVEYNAVVSSVADIVTTESSTASSSRKRGKYTHFSAEIRAKIGKYANLTVNGEAKRFMKDKFTTWYSEEVQKQITPGNGDANGEVNVDLRLTALKPLHASWLVDLYNHLSSDIGRRHIAKGWEKAGIAQLLDESFSLPRGSI</sequence>
<keyword evidence="3" id="KW-1185">Reference proteome</keyword>
<organism evidence="2 3">
    <name type="scientific">Desmophyllum pertusum</name>
    <dbReference type="NCBI Taxonomy" id="174260"/>
    <lineage>
        <taxon>Eukaryota</taxon>
        <taxon>Metazoa</taxon>
        <taxon>Cnidaria</taxon>
        <taxon>Anthozoa</taxon>
        <taxon>Hexacorallia</taxon>
        <taxon>Scleractinia</taxon>
        <taxon>Caryophylliina</taxon>
        <taxon>Caryophylliidae</taxon>
        <taxon>Desmophyllum</taxon>
    </lineage>
</organism>
<dbReference type="Proteomes" id="UP001163046">
    <property type="component" value="Unassembled WGS sequence"/>
</dbReference>
<comment type="caution">
    <text evidence="2">The sequence shown here is derived from an EMBL/GenBank/DDBJ whole genome shotgun (WGS) entry which is preliminary data.</text>
</comment>
<proteinExistence type="predicted"/>
<evidence type="ECO:0000256" key="1">
    <source>
        <dbReference type="SAM" id="MobiDB-lite"/>
    </source>
</evidence>
<evidence type="ECO:0000313" key="3">
    <source>
        <dbReference type="Proteomes" id="UP001163046"/>
    </source>
</evidence>
<feature type="region of interest" description="Disordered" evidence="1">
    <location>
        <begin position="10"/>
        <end position="32"/>
    </location>
</feature>
<accession>A0A9W9YBM4</accession>
<dbReference type="EMBL" id="MU827816">
    <property type="protein sequence ID" value="KAJ7323141.1"/>
    <property type="molecule type" value="Genomic_DNA"/>
</dbReference>
<name>A0A9W9YBM4_9CNID</name>
<protein>
    <submittedName>
        <fullName evidence="2">Uncharacterized protein</fullName>
    </submittedName>
</protein>
<dbReference type="OrthoDB" id="5989850at2759"/>
<dbReference type="AlphaFoldDB" id="A0A9W9YBM4"/>
<reference evidence="2" key="1">
    <citation type="submission" date="2023-01" db="EMBL/GenBank/DDBJ databases">
        <title>Genome assembly of the deep-sea coral Lophelia pertusa.</title>
        <authorList>
            <person name="Herrera S."/>
            <person name="Cordes E."/>
        </authorList>
    </citation>
    <scope>NUCLEOTIDE SEQUENCE</scope>
    <source>
        <strain evidence="2">USNM1676648</strain>
        <tissue evidence="2">Polyp</tissue>
    </source>
</reference>